<dbReference type="Pfam" id="PF03060">
    <property type="entry name" value="NMO"/>
    <property type="match status" value="1"/>
</dbReference>
<dbReference type="GO" id="GO:0009636">
    <property type="term" value="P:response to toxic substance"/>
    <property type="evidence" value="ECO:0007669"/>
    <property type="project" value="UniProtKB-KW"/>
</dbReference>
<evidence type="ECO:0000256" key="11">
    <source>
        <dbReference type="ARBA" id="ARBA00067136"/>
    </source>
</evidence>
<keyword evidence="14" id="KW-1185">Reference proteome</keyword>
<dbReference type="CDD" id="cd04730">
    <property type="entry name" value="NPD_like"/>
    <property type="match status" value="1"/>
</dbReference>
<evidence type="ECO:0000256" key="10">
    <source>
        <dbReference type="ARBA" id="ARBA00049401"/>
    </source>
</evidence>
<dbReference type="SUPFAM" id="SSF51412">
    <property type="entry name" value="Inosine monophosphate dehydrogenase (IMPDH)"/>
    <property type="match status" value="1"/>
</dbReference>
<keyword evidence="7" id="KW-0560">Oxidoreductase</keyword>
<dbReference type="Proteomes" id="UP000034883">
    <property type="component" value="Chromosome"/>
</dbReference>
<keyword evidence="6" id="KW-0547">Nucleotide-binding</keyword>
<evidence type="ECO:0000256" key="9">
    <source>
        <dbReference type="ARBA" id="ARBA00031155"/>
    </source>
</evidence>
<feature type="chain" id="PRO_5002511256" description="Nitronate monooxygenase" evidence="12">
    <location>
        <begin position="28"/>
        <end position="353"/>
    </location>
</feature>
<name>A0A0F6W2W2_9BACT</name>
<dbReference type="AlphaFoldDB" id="A0A0F6W2W2"/>
<dbReference type="KEGG" id="samy:DB32_003070"/>
<dbReference type="Gene3D" id="3.20.20.70">
    <property type="entry name" value="Aldolase class I"/>
    <property type="match status" value="1"/>
</dbReference>
<evidence type="ECO:0000256" key="5">
    <source>
        <dbReference type="ARBA" id="ARBA00022643"/>
    </source>
</evidence>
<evidence type="ECO:0000256" key="12">
    <source>
        <dbReference type="SAM" id="SignalP"/>
    </source>
</evidence>
<evidence type="ECO:0000256" key="1">
    <source>
        <dbReference type="ARBA" id="ARBA00001917"/>
    </source>
</evidence>
<evidence type="ECO:0000256" key="7">
    <source>
        <dbReference type="ARBA" id="ARBA00023002"/>
    </source>
</evidence>
<dbReference type="PANTHER" id="PTHR42747:SF3">
    <property type="entry name" value="NITRONATE MONOOXYGENASE-RELATED"/>
    <property type="match status" value="1"/>
</dbReference>
<comment type="similarity">
    <text evidence="2">Belongs to the nitronate monooxygenase family. NMO class I subfamily.</text>
</comment>
<dbReference type="EMBL" id="CP011125">
    <property type="protein sequence ID" value="AKF05921.1"/>
    <property type="molecule type" value="Genomic_DNA"/>
</dbReference>
<comment type="catalytic activity">
    <reaction evidence="10">
        <text>3 propionate 3-nitronate + 3 O2 + H2O = 3 3-oxopropanoate + 2 nitrate + nitrite + H2O2 + 3 H(+)</text>
        <dbReference type="Rhea" id="RHEA:57332"/>
        <dbReference type="ChEBI" id="CHEBI:15377"/>
        <dbReference type="ChEBI" id="CHEBI:15378"/>
        <dbReference type="ChEBI" id="CHEBI:15379"/>
        <dbReference type="ChEBI" id="CHEBI:16240"/>
        <dbReference type="ChEBI" id="CHEBI:16301"/>
        <dbReference type="ChEBI" id="CHEBI:17632"/>
        <dbReference type="ChEBI" id="CHEBI:33190"/>
        <dbReference type="ChEBI" id="CHEBI:136067"/>
    </reaction>
</comment>
<evidence type="ECO:0000256" key="2">
    <source>
        <dbReference type="ARBA" id="ARBA00009881"/>
    </source>
</evidence>
<proteinExistence type="inferred from homology"/>
<feature type="signal peptide" evidence="12">
    <location>
        <begin position="1"/>
        <end position="27"/>
    </location>
</feature>
<comment type="cofactor">
    <cofactor evidence="1">
        <name>FMN</name>
        <dbReference type="ChEBI" id="CHEBI:58210"/>
    </cofactor>
</comment>
<evidence type="ECO:0000256" key="3">
    <source>
        <dbReference type="ARBA" id="ARBA00022575"/>
    </source>
</evidence>
<dbReference type="GO" id="GO:0000166">
    <property type="term" value="F:nucleotide binding"/>
    <property type="evidence" value="ECO:0007669"/>
    <property type="project" value="UniProtKB-KW"/>
</dbReference>
<evidence type="ECO:0000256" key="8">
    <source>
        <dbReference type="ARBA" id="ARBA00023033"/>
    </source>
</evidence>
<evidence type="ECO:0000256" key="6">
    <source>
        <dbReference type="ARBA" id="ARBA00022741"/>
    </source>
</evidence>
<evidence type="ECO:0000313" key="14">
    <source>
        <dbReference type="Proteomes" id="UP000034883"/>
    </source>
</evidence>
<dbReference type="PANTHER" id="PTHR42747">
    <property type="entry name" value="NITRONATE MONOOXYGENASE-RELATED"/>
    <property type="match status" value="1"/>
</dbReference>
<dbReference type="GO" id="GO:0018580">
    <property type="term" value="F:nitronate monooxygenase activity"/>
    <property type="evidence" value="ECO:0007669"/>
    <property type="project" value="InterPro"/>
</dbReference>
<accession>A0A0F6W2W2</accession>
<gene>
    <name evidence="13" type="ORF">DB32_003070</name>
</gene>
<organism evidence="13 14">
    <name type="scientific">Sandaracinus amylolyticus</name>
    <dbReference type="NCBI Taxonomy" id="927083"/>
    <lineage>
        <taxon>Bacteria</taxon>
        <taxon>Pseudomonadati</taxon>
        <taxon>Myxococcota</taxon>
        <taxon>Polyangia</taxon>
        <taxon>Polyangiales</taxon>
        <taxon>Sandaracinaceae</taxon>
        <taxon>Sandaracinus</taxon>
    </lineage>
</organism>
<reference evidence="13 14" key="1">
    <citation type="submission" date="2015-03" db="EMBL/GenBank/DDBJ databases">
        <title>Genome assembly of Sandaracinus amylolyticus DSM 53668.</title>
        <authorList>
            <person name="Sharma G."/>
            <person name="Subramanian S."/>
        </authorList>
    </citation>
    <scope>NUCLEOTIDE SEQUENCE [LARGE SCALE GENOMIC DNA]</scope>
    <source>
        <strain evidence="13 14">DSM 53668</strain>
    </source>
</reference>
<dbReference type="STRING" id="927083.DB32_003070"/>
<protein>
    <recommendedName>
        <fullName evidence="11">Nitronate monooxygenase</fullName>
    </recommendedName>
    <alternativeName>
        <fullName evidence="9">Propionate 3-nitronate monooxygenase</fullName>
    </alternativeName>
</protein>
<dbReference type="InterPro" id="IPR013785">
    <property type="entry name" value="Aldolase_TIM"/>
</dbReference>
<keyword evidence="12" id="KW-0732">Signal</keyword>
<keyword evidence="3" id="KW-0216">Detoxification</keyword>
<keyword evidence="8" id="KW-0503">Monooxygenase</keyword>
<keyword evidence="5" id="KW-0288">FMN</keyword>
<sequence length="353" mass="36125">MRRARPHRVRMSTLFGTPLPLVLAPMAGPGTPALVSAVCGAGGLGSLAGGYSAPDAIRAEIREVRARTDRPFAVNLFVPSEAAIAGDARLRDARDALAPYREALGLDAGALDVSSPSFDAQLAVVLEARVPFFSFTFGIPRPDALDACRRAGITTMGTATNVAEARALEAAGVDVICAQGSEAGGHRGGFLGGDAGSLVGTMALVPAIVDAVKRPVIAAGGIMDGRGVAAALALGASAVQLGTAFLRCPEAGTSAPYREALARADETSTTITRAFTGKPARGIASRFTREMERAPVAPYPLQHALTRELRAAAARAGDAELLSLWAGQGVARARALPAAEIVASIAREAGLTR</sequence>
<dbReference type="FunFam" id="3.20.20.70:FF:000154">
    <property type="entry name" value="Probable nitronate monooxygenase"/>
    <property type="match status" value="1"/>
</dbReference>
<keyword evidence="4" id="KW-0285">Flavoprotein</keyword>
<dbReference type="InterPro" id="IPR004136">
    <property type="entry name" value="NMO"/>
</dbReference>
<evidence type="ECO:0000256" key="4">
    <source>
        <dbReference type="ARBA" id="ARBA00022630"/>
    </source>
</evidence>
<evidence type="ECO:0000313" key="13">
    <source>
        <dbReference type="EMBL" id="AKF05921.1"/>
    </source>
</evidence>